<feature type="domain" description="N-acetyltransferase" evidence="3">
    <location>
        <begin position="16"/>
        <end position="155"/>
    </location>
</feature>
<proteinExistence type="predicted"/>
<dbReference type="InterPro" id="IPR000182">
    <property type="entry name" value="GNAT_dom"/>
</dbReference>
<sequence length="155" mass="17068">MMQDIETPPIDAAGGILLHAETEPELLACYPVMKQLRPSLADAAEFIASVTRMKPQGYRLLAVWEGERAVALAGYRLKENLVHGKFLYVDDLVTLDSARGKRWGAQLLSALSDMADKASCTKLVLDTAASNALAQRFYFREGLLLTGMHFAKALR</sequence>
<dbReference type="PANTHER" id="PTHR43877:SF2">
    <property type="entry name" value="AMINOALKYLPHOSPHONATE N-ACETYLTRANSFERASE-RELATED"/>
    <property type="match status" value="1"/>
</dbReference>
<dbReference type="InterPro" id="IPR016181">
    <property type="entry name" value="Acyl_CoA_acyltransferase"/>
</dbReference>
<protein>
    <submittedName>
        <fullName evidence="4">N-acetyltransferase GCN5</fullName>
    </submittedName>
</protein>
<dbReference type="Pfam" id="PF00583">
    <property type="entry name" value="Acetyltransf_1"/>
    <property type="match status" value="1"/>
</dbReference>
<name>A0A916UUF5_9BURK</name>
<comment type="caution">
    <text evidence="4">The sequence shown here is derived from an EMBL/GenBank/DDBJ whole genome shotgun (WGS) entry which is preliminary data.</text>
</comment>
<dbReference type="GO" id="GO:0016747">
    <property type="term" value="F:acyltransferase activity, transferring groups other than amino-acyl groups"/>
    <property type="evidence" value="ECO:0007669"/>
    <property type="project" value="InterPro"/>
</dbReference>
<evidence type="ECO:0000313" key="5">
    <source>
        <dbReference type="Proteomes" id="UP000637423"/>
    </source>
</evidence>
<keyword evidence="1" id="KW-0808">Transferase</keyword>
<dbReference type="Proteomes" id="UP000637423">
    <property type="component" value="Unassembled WGS sequence"/>
</dbReference>
<accession>A0A916UUF5</accession>
<dbReference type="SUPFAM" id="SSF55729">
    <property type="entry name" value="Acyl-CoA N-acyltransferases (Nat)"/>
    <property type="match status" value="1"/>
</dbReference>
<reference evidence="4" key="1">
    <citation type="journal article" date="2014" name="Int. J. Syst. Evol. Microbiol.">
        <title>Complete genome sequence of Corynebacterium casei LMG S-19264T (=DSM 44701T), isolated from a smear-ripened cheese.</title>
        <authorList>
            <consortium name="US DOE Joint Genome Institute (JGI-PGF)"/>
            <person name="Walter F."/>
            <person name="Albersmeier A."/>
            <person name="Kalinowski J."/>
            <person name="Ruckert C."/>
        </authorList>
    </citation>
    <scope>NUCLEOTIDE SEQUENCE</scope>
    <source>
        <strain evidence="4">CGMCC 1.10998</strain>
    </source>
</reference>
<evidence type="ECO:0000256" key="1">
    <source>
        <dbReference type="ARBA" id="ARBA00022679"/>
    </source>
</evidence>
<dbReference type="PROSITE" id="PS51186">
    <property type="entry name" value="GNAT"/>
    <property type="match status" value="1"/>
</dbReference>
<dbReference type="PANTHER" id="PTHR43877">
    <property type="entry name" value="AMINOALKYLPHOSPHONATE N-ACETYLTRANSFERASE-RELATED-RELATED"/>
    <property type="match status" value="1"/>
</dbReference>
<dbReference type="Gene3D" id="3.40.630.30">
    <property type="match status" value="1"/>
</dbReference>
<gene>
    <name evidence="4" type="ORF">GCM10011396_40330</name>
</gene>
<dbReference type="AlphaFoldDB" id="A0A916UUF5"/>
<keyword evidence="5" id="KW-1185">Reference proteome</keyword>
<evidence type="ECO:0000259" key="3">
    <source>
        <dbReference type="PROSITE" id="PS51186"/>
    </source>
</evidence>
<dbReference type="CDD" id="cd04301">
    <property type="entry name" value="NAT_SF"/>
    <property type="match status" value="1"/>
</dbReference>
<dbReference type="InterPro" id="IPR050832">
    <property type="entry name" value="Bact_Acetyltransf"/>
</dbReference>
<evidence type="ECO:0000256" key="2">
    <source>
        <dbReference type="ARBA" id="ARBA00023315"/>
    </source>
</evidence>
<reference evidence="4" key="2">
    <citation type="submission" date="2020-09" db="EMBL/GenBank/DDBJ databases">
        <authorList>
            <person name="Sun Q."/>
            <person name="Zhou Y."/>
        </authorList>
    </citation>
    <scope>NUCLEOTIDE SEQUENCE</scope>
    <source>
        <strain evidence="4">CGMCC 1.10998</strain>
    </source>
</reference>
<evidence type="ECO:0000313" key="4">
    <source>
        <dbReference type="EMBL" id="GGC89038.1"/>
    </source>
</evidence>
<keyword evidence="2" id="KW-0012">Acyltransferase</keyword>
<organism evidence="4 5">
    <name type="scientific">Undibacterium terreum</name>
    <dbReference type="NCBI Taxonomy" id="1224302"/>
    <lineage>
        <taxon>Bacteria</taxon>
        <taxon>Pseudomonadati</taxon>
        <taxon>Pseudomonadota</taxon>
        <taxon>Betaproteobacteria</taxon>
        <taxon>Burkholderiales</taxon>
        <taxon>Oxalobacteraceae</taxon>
        <taxon>Undibacterium</taxon>
    </lineage>
</organism>
<dbReference type="RefSeq" id="WP_229751246.1">
    <property type="nucleotide sequence ID" value="NZ_BMED01000004.1"/>
</dbReference>
<dbReference type="EMBL" id="BMED01000004">
    <property type="protein sequence ID" value="GGC89038.1"/>
    <property type="molecule type" value="Genomic_DNA"/>
</dbReference>